<organism evidence="2 3">
    <name type="scientific">candidate division LCP-89 bacterium B3_LCP</name>
    <dbReference type="NCBI Taxonomy" id="2012998"/>
    <lineage>
        <taxon>Bacteria</taxon>
        <taxon>Pseudomonadati</taxon>
        <taxon>Bacteria division LCP-89</taxon>
    </lineage>
</organism>
<sequence>MRYLLLILLLLPTLLFAQEFEFVQEWNTIPLISDSLNLAAPWLGGYYFSSSETYDLNNDGDFDLLVGGYFQLDYFINEGNALVPEFTYSENQLIDSTMSNYYYTYPAVCDIDSDGDGDLFALQTDGASVITFFENIGSPIQPEFVINQDTLRDENDEWIWGGNMDWIDIDADGDLDFFDGRYNGELRFYENVGDSTQYILHHITDHFEGIDFGYQGYPNPCFVDIDSDNDYDLVLGHHDGKLYFYENIGSQQQVDLADPINYWLGINVGDYSSPELCDIDNDSDYDIVTSGGWDVVTRYYENRGTPLNPFFIYRGVIIPPDTVSSPTFGDLDDDGDYDMLMGFQNWSGGDSTHLWYYENQGTPEEFNFVLVDQNYFGIVYNVGANFDLVDWDLDSDYDLLVGTGYSDLIYYENVGSPQVADFVCTGQFSISPYWGNLVGLHDVDNDQDIDIFAGQLSGGITFFRNVTGQNEVGPKRPDTPFPKLDFSIGPNPANPVTWISFTLPSPQEATLAVYNILGAKVTTLTSGIQPPGTHTHIWDAAEYSSGVYIIQLETPQQKSAERITVVK</sequence>
<evidence type="ECO:0000313" key="3">
    <source>
        <dbReference type="Proteomes" id="UP000319619"/>
    </source>
</evidence>
<dbReference type="InterPro" id="IPR026444">
    <property type="entry name" value="Secre_tail"/>
</dbReference>
<dbReference type="PANTHER" id="PTHR44103:SF1">
    <property type="entry name" value="PROPROTEIN CONVERTASE P"/>
    <property type="match status" value="1"/>
</dbReference>
<reference evidence="2 3" key="1">
    <citation type="submission" date="2017-06" db="EMBL/GenBank/DDBJ databases">
        <title>Novel microbial phyla capable of carbon fixation and sulfur reduction in deep-sea sediments.</title>
        <authorList>
            <person name="Huang J."/>
            <person name="Baker B."/>
            <person name="Wang Y."/>
        </authorList>
    </citation>
    <scope>NUCLEOTIDE SEQUENCE [LARGE SCALE GENOMIC DNA]</scope>
    <source>
        <strain evidence="2">B3_LCP</strain>
    </source>
</reference>
<name>A0A532V2E6_UNCL8</name>
<gene>
    <name evidence="2" type="ORF">CEE37_06450</name>
</gene>
<proteinExistence type="predicted"/>
<dbReference type="EMBL" id="NJBN01000003">
    <property type="protein sequence ID" value="TKJ41302.1"/>
    <property type="molecule type" value="Genomic_DNA"/>
</dbReference>
<feature type="domain" description="Secretion system C-terminal sorting" evidence="1">
    <location>
        <begin position="490"/>
        <end position="564"/>
    </location>
</feature>
<dbReference type="Pfam" id="PF18962">
    <property type="entry name" value="Por_Secre_tail"/>
    <property type="match status" value="1"/>
</dbReference>
<dbReference type="AlphaFoldDB" id="A0A532V2E6"/>
<dbReference type="Gene3D" id="2.60.40.4070">
    <property type="match status" value="1"/>
</dbReference>
<comment type="caution">
    <text evidence="2">The sequence shown here is derived from an EMBL/GenBank/DDBJ whole genome shotgun (WGS) entry which is preliminary data.</text>
</comment>
<accession>A0A532V2E6</accession>
<protein>
    <recommendedName>
        <fullName evidence="1">Secretion system C-terminal sorting domain-containing protein</fullName>
    </recommendedName>
</protein>
<dbReference type="NCBIfam" id="TIGR04183">
    <property type="entry name" value="Por_Secre_tail"/>
    <property type="match status" value="1"/>
</dbReference>
<dbReference type="InterPro" id="IPR028994">
    <property type="entry name" value="Integrin_alpha_N"/>
</dbReference>
<dbReference type="PANTHER" id="PTHR44103">
    <property type="entry name" value="PROPROTEIN CONVERTASE P"/>
    <property type="match status" value="1"/>
</dbReference>
<dbReference type="SUPFAM" id="SSF69318">
    <property type="entry name" value="Integrin alpha N-terminal domain"/>
    <property type="match status" value="2"/>
</dbReference>
<dbReference type="Proteomes" id="UP000319619">
    <property type="component" value="Unassembled WGS sequence"/>
</dbReference>
<evidence type="ECO:0000313" key="2">
    <source>
        <dbReference type="EMBL" id="TKJ41302.1"/>
    </source>
</evidence>
<evidence type="ECO:0000259" key="1">
    <source>
        <dbReference type="Pfam" id="PF18962"/>
    </source>
</evidence>